<feature type="compositionally biased region" description="Low complexity" evidence="14">
    <location>
        <begin position="177"/>
        <end position="208"/>
    </location>
</feature>
<dbReference type="InterPro" id="IPR023170">
    <property type="entry name" value="HhH_base_excis_C"/>
</dbReference>
<dbReference type="InterPro" id="IPR037046">
    <property type="entry name" value="AlkA_N_sf"/>
</dbReference>
<dbReference type="InterPro" id="IPR035451">
    <property type="entry name" value="Ada-like_dom_sf"/>
</dbReference>
<dbReference type="GO" id="GO:0008168">
    <property type="term" value="F:methyltransferase activity"/>
    <property type="evidence" value="ECO:0007669"/>
    <property type="project" value="UniProtKB-KW"/>
</dbReference>
<evidence type="ECO:0000256" key="3">
    <source>
        <dbReference type="ARBA" id="ARBA00012000"/>
    </source>
</evidence>
<dbReference type="GO" id="GO:0003700">
    <property type="term" value="F:DNA-binding transcription factor activity"/>
    <property type="evidence" value="ECO:0007669"/>
    <property type="project" value="InterPro"/>
</dbReference>
<dbReference type="AlphaFoldDB" id="A0AA41QZA7"/>
<evidence type="ECO:0000256" key="11">
    <source>
        <dbReference type="ARBA" id="ARBA00023159"/>
    </source>
</evidence>
<dbReference type="InterPro" id="IPR011257">
    <property type="entry name" value="DNA_glycosylase"/>
</dbReference>
<dbReference type="GO" id="GO:0005737">
    <property type="term" value="C:cytoplasm"/>
    <property type="evidence" value="ECO:0007669"/>
    <property type="project" value="TreeGrafter"/>
</dbReference>
<dbReference type="Gene3D" id="3.40.10.10">
    <property type="entry name" value="DNA Methylphosphotriester Repair Domain"/>
    <property type="match status" value="1"/>
</dbReference>
<gene>
    <name evidence="16" type="ORF">MQH31_18660</name>
</gene>
<dbReference type="EMBL" id="JALGAR010000007">
    <property type="protein sequence ID" value="MCI4659834.1"/>
    <property type="molecule type" value="Genomic_DNA"/>
</dbReference>
<dbReference type="Gene3D" id="1.10.340.30">
    <property type="entry name" value="Hypothetical protein, domain 2"/>
    <property type="match status" value="1"/>
</dbReference>
<dbReference type="GO" id="GO:0043916">
    <property type="term" value="F:DNA-7-methylguanine glycosylase activity"/>
    <property type="evidence" value="ECO:0007669"/>
    <property type="project" value="TreeGrafter"/>
</dbReference>
<dbReference type="InterPro" id="IPR010316">
    <property type="entry name" value="AlkA_N"/>
</dbReference>
<dbReference type="EC" id="3.2.2.21" evidence="3"/>
<evidence type="ECO:0000256" key="8">
    <source>
        <dbReference type="ARBA" id="ARBA00022833"/>
    </source>
</evidence>
<dbReference type="GO" id="GO:0008270">
    <property type="term" value="F:zinc ion binding"/>
    <property type="evidence" value="ECO:0007669"/>
    <property type="project" value="InterPro"/>
</dbReference>
<dbReference type="Pfam" id="PF06029">
    <property type="entry name" value="AlkA_N"/>
    <property type="match status" value="1"/>
</dbReference>
<dbReference type="GO" id="GO:0032131">
    <property type="term" value="F:alkylated DNA binding"/>
    <property type="evidence" value="ECO:0007669"/>
    <property type="project" value="TreeGrafter"/>
</dbReference>
<proteinExistence type="predicted"/>
<dbReference type="InterPro" id="IPR009057">
    <property type="entry name" value="Homeodomain-like_sf"/>
</dbReference>
<organism evidence="16 17">
    <name type="scientific">Cryobacterium zhongshanensis</name>
    <dbReference type="NCBI Taxonomy" id="2928153"/>
    <lineage>
        <taxon>Bacteria</taxon>
        <taxon>Bacillati</taxon>
        <taxon>Actinomycetota</taxon>
        <taxon>Actinomycetes</taxon>
        <taxon>Micrococcales</taxon>
        <taxon>Microbacteriaceae</taxon>
        <taxon>Cryobacterium</taxon>
    </lineage>
</organism>
<comment type="cofactor">
    <cofactor evidence="2">
        <name>Zn(2+)</name>
        <dbReference type="ChEBI" id="CHEBI:29105"/>
    </cofactor>
</comment>
<keyword evidence="5" id="KW-0808">Transferase</keyword>
<dbReference type="InterPro" id="IPR018060">
    <property type="entry name" value="HTH_AraC"/>
</dbReference>
<dbReference type="PROSITE" id="PS01124">
    <property type="entry name" value="HTH_ARAC_FAMILY_2"/>
    <property type="match status" value="1"/>
</dbReference>
<keyword evidence="8" id="KW-0862">Zinc</keyword>
<protein>
    <recommendedName>
        <fullName evidence="3">DNA-3-methyladenine glycosylase II</fullName>
        <ecNumber evidence="3">3.2.2.21</ecNumber>
    </recommendedName>
</protein>
<comment type="catalytic activity">
    <reaction evidence="1">
        <text>Hydrolysis of alkylated DNA, releasing 3-methyladenine, 3-methylguanine, 7-methylguanine and 7-methyladenine.</text>
        <dbReference type="EC" id="3.2.2.21"/>
    </reaction>
</comment>
<dbReference type="PANTHER" id="PTHR43003:SF13">
    <property type="entry name" value="DNA-3-METHYLADENINE GLYCOSYLASE 2"/>
    <property type="match status" value="1"/>
</dbReference>
<dbReference type="Gene3D" id="1.10.1670.10">
    <property type="entry name" value="Helix-hairpin-Helix base-excision DNA repair enzymes (C-terminal)"/>
    <property type="match status" value="1"/>
</dbReference>
<dbReference type="InterPro" id="IPR003265">
    <property type="entry name" value="HhH-GPD_domain"/>
</dbReference>
<keyword evidence="10" id="KW-0238">DNA-binding</keyword>
<evidence type="ECO:0000256" key="1">
    <source>
        <dbReference type="ARBA" id="ARBA00000086"/>
    </source>
</evidence>
<dbReference type="GO" id="GO:0006307">
    <property type="term" value="P:DNA alkylation repair"/>
    <property type="evidence" value="ECO:0007669"/>
    <property type="project" value="TreeGrafter"/>
</dbReference>
<dbReference type="InterPro" id="IPR018062">
    <property type="entry name" value="HTH_AraC-typ_CS"/>
</dbReference>
<keyword evidence="9" id="KW-0805">Transcription regulation</keyword>
<dbReference type="Gene3D" id="1.10.10.60">
    <property type="entry name" value="Homeodomain-like"/>
    <property type="match status" value="1"/>
</dbReference>
<keyword evidence="17" id="KW-1185">Reference proteome</keyword>
<evidence type="ECO:0000256" key="14">
    <source>
        <dbReference type="SAM" id="MobiDB-lite"/>
    </source>
</evidence>
<dbReference type="SUPFAM" id="SSF48150">
    <property type="entry name" value="DNA-glycosylase"/>
    <property type="match status" value="1"/>
</dbReference>
<evidence type="ECO:0000313" key="17">
    <source>
        <dbReference type="Proteomes" id="UP001165341"/>
    </source>
</evidence>
<keyword evidence="6" id="KW-0479">Metal-binding</keyword>
<dbReference type="GO" id="GO:0006285">
    <property type="term" value="P:base-excision repair, AP site formation"/>
    <property type="evidence" value="ECO:0007669"/>
    <property type="project" value="TreeGrafter"/>
</dbReference>
<reference evidence="16" key="1">
    <citation type="submission" date="2022-03" db="EMBL/GenBank/DDBJ databases">
        <title>Cryobacterium sp. nov. strain ZS14-85, isolated from Antarctic soil.</title>
        <authorList>
            <person name="Li J."/>
            <person name="Niu G."/>
        </authorList>
    </citation>
    <scope>NUCLEOTIDE SEQUENCE</scope>
    <source>
        <strain evidence="16">ZS14-85</strain>
    </source>
</reference>
<evidence type="ECO:0000256" key="6">
    <source>
        <dbReference type="ARBA" id="ARBA00022723"/>
    </source>
</evidence>
<dbReference type="SMART" id="SM01009">
    <property type="entry name" value="AlkA_N"/>
    <property type="match status" value="1"/>
</dbReference>
<comment type="caution">
    <text evidence="16">The sequence shown here is derived from an EMBL/GenBank/DDBJ whole genome shotgun (WGS) entry which is preliminary data.</text>
</comment>
<keyword evidence="7" id="KW-0227">DNA damage</keyword>
<dbReference type="Proteomes" id="UP001165341">
    <property type="component" value="Unassembled WGS sequence"/>
</dbReference>
<sequence length="584" mass="59797">MSSRDARFDGQFITGVHTTGIYCRPSCPAATPRPGNVTFYLTSAAAHEAGLRACKRCLPDAVPGSPDWNTRDDLAARAMRLIDDGTVERDGVPGLARRLGYTPRHLTRVLVAELGAGPLALARAHRAQTARLLLLGTALPISEVAFAAGFGSVRQFNDTIAAVYERTPGELRRSARATRAGGPAGDTRAAARGATDAGRSATARTAPAARDRRPEPAGPRVAAPAPGAGLPSALRPPLLVSDRADAAGRAPGEPAVLAGPGTGIRLLLPARAPFDGAGVLAFLGTRAIPGVELAGPGTYARTLRLPHGSATVELSLAGTADAPQLACTARLGSLDDLAPLVSRVRRLLDLDADAQAIDRALSADPLLAGAVRAAPGIRLPGSMDPEETLFRALFGQQVSVASARTALTRLCAELGEALPLALPATATPPATETLPARAPASASGAEPAPGLDRLFPTAERIAADGHRVLRGPARRIAAILGVAEALATGELALSTADSRESLTGKLTALPGIGPWTAGYVAMRVLGSPDILLTSDLALRQGAARLGLPADPRALAAHGGSWAPWRSYAGMHLWRAAGLPGPAAA</sequence>
<keyword evidence="13" id="KW-0234">DNA repair</keyword>
<dbReference type="CDD" id="cd00056">
    <property type="entry name" value="ENDO3c"/>
    <property type="match status" value="1"/>
</dbReference>
<keyword evidence="12" id="KW-0804">Transcription</keyword>
<evidence type="ECO:0000256" key="13">
    <source>
        <dbReference type="ARBA" id="ARBA00023204"/>
    </source>
</evidence>
<dbReference type="InterPro" id="IPR051912">
    <property type="entry name" value="Alkylbase_DNA_Glycosylase/TA"/>
</dbReference>
<dbReference type="SUPFAM" id="SSF57884">
    <property type="entry name" value="Ada DNA repair protein, N-terminal domain (N-Ada 10)"/>
    <property type="match status" value="1"/>
</dbReference>
<evidence type="ECO:0000256" key="10">
    <source>
        <dbReference type="ARBA" id="ARBA00023125"/>
    </source>
</evidence>
<dbReference type="Pfam" id="PF12833">
    <property type="entry name" value="HTH_18"/>
    <property type="match status" value="1"/>
</dbReference>
<dbReference type="SMART" id="SM00478">
    <property type="entry name" value="ENDO3c"/>
    <property type="match status" value="1"/>
</dbReference>
<dbReference type="PANTHER" id="PTHR43003">
    <property type="entry name" value="DNA-3-METHYLADENINE GLYCOSYLASE"/>
    <property type="match status" value="1"/>
</dbReference>
<dbReference type="SUPFAM" id="SSF55945">
    <property type="entry name" value="TATA-box binding protein-like"/>
    <property type="match status" value="1"/>
</dbReference>
<feature type="domain" description="HTH araC/xylS-type" evidence="15">
    <location>
        <begin position="76"/>
        <end position="174"/>
    </location>
</feature>
<feature type="region of interest" description="Disordered" evidence="14">
    <location>
        <begin position="172"/>
        <end position="235"/>
    </location>
</feature>
<keyword evidence="11" id="KW-0010">Activator</keyword>
<evidence type="ECO:0000256" key="12">
    <source>
        <dbReference type="ARBA" id="ARBA00023163"/>
    </source>
</evidence>
<feature type="region of interest" description="Disordered" evidence="14">
    <location>
        <begin position="426"/>
        <end position="449"/>
    </location>
</feature>
<dbReference type="SMART" id="SM00342">
    <property type="entry name" value="HTH_ARAC"/>
    <property type="match status" value="1"/>
</dbReference>
<dbReference type="InterPro" id="IPR004026">
    <property type="entry name" value="Ada_DNA_repair_Zn-bd"/>
</dbReference>
<evidence type="ECO:0000259" key="15">
    <source>
        <dbReference type="PROSITE" id="PS01124"/>
    </source>
</evidence>
<dbReference type="Gene3D" id="3.30.310.20">
    <property type="entry name" value="DNA-3-methyladenine glycosylase AlkA, N-terminal domain"/>
    <property type="match status" value="1"/>
</dbReference>
<evidence type="ECO:0000256" key="7">
    <source>
        <dbReference type="ARBA" id="ARBA00022763"/>
    </source>
</evidence>
<dbReference type="GO" id="GO:0008725">
    <property type="term" value="F:DNA-3-methyladenine glycosylase activity"/>
    <property type="evidence" value="ECO:0007669"/>
    <property type="project" value="TreeGrafter"/>
</dbReference>
<dbReference type="GO" id="GO:0043565">
    <property type="term" value="F:sequence-specific DNA binding"/>
    <property type="evidence" value="ECO:0007669"/>
    <property type="project" value="InterPro"/>
</dbReference>
<accession>A0AA41QZA7</accession>
<feature type="compositionally biased region" description="Low complexity" evidence="14">
    <location>
        <begin position="218"/>
        <end position="235"/>
    </location>
</feature>
<keyword evidence="4" id="KW-0489">Methyltransferase</keyword>
<dbReference type="GO" id="GO:0032259">
    <property type="term" value="P:methylation"/>
    <property type="evidence" value="ECO:0007669"/>
    <property type="project" value="UniProtKB-KW"/>
</dbReference>
<evidence type="ECO:0000256" key="4">
    <source>
        <dbReference type="ARBA" id="ARBA00022603"/>
    </source>
</evidence>
<dbReference type="GO" id="GO:0032993">
    <property type="term" value="C:protein-DNA complex"/>
    <property type="evidence" value="ECO:0007669"/>
    <property type="project" value="TreeGrafter"/>
</dbReference>
<name>A0AA41QZA7_9MICO</name>
<dbReference type="Pfam" id="PF02805">
    <property type="entry name" value="Ada_Zn_binding"/>
    <property type="match status" value="1"/>
</dbReference>
<evidence type="ECO:0000313" key="16">
    <source>
        <dbReference type="EMBL" id="MCI4659834.1"/>
    </source>
</evidence>
<dbReference type="SUPFAM" id="SSF46689">
    <property type="entry name" value="Homeodomain-like"/>
    <property type="match status" value="1"/>
</dbReference>
<evidence type="ECO:0000256" key="2">
    <source>
        <dbReference type="ARBA" id="ARBA00001947"/>
    </source>
</evidence>
<evidence type="ECO:0000256" key="5">
    <source>
        <dbReference type="ARBA" id="ARBA00022679"/>
    </source>
</evidence>
<evidence type="ECO:0000256" key="9">
    <source>
        <dbReference type="ARBA" id="ARBA00023015"/>
    </source>
</evidence>
<dbReference type="PROSITE" id="PS00041">
    <property type="entry name" value="HTH_ARAC_FAMILY_1"/>
    <property type="match status" value="1"/>
</dbReference>